<accession>A0A252A885</accession>
<evidence type="ECO:0000313" key="1">
    <source>
        <dbReference type="EMBL" id="OUI85813.1"/>
    </source>
</evidence>
<proteinExistence type="predicted"/>
<comment type="caution">
    <text evidence="1">The sequence shown here is derived from an EMBL/GenBank/DDBJ whole genome shotgun (WGS) entry which is preliminary data.</text>
</comment>
<dbReference type="AlphaFoldDB" id="A0A252A885"/>
<dbReference type="RefSeq" id="WP_045542031.1">
    <property type="nucleotide sequence ID" value="NZ_BJVR01000018.1"/>
</dbReference>
<name>A0A252A885_9PROT</name>
<organism evidence="1 2">
    <name type="scientific">Acetobacter tropicalis</name>
    <dbReference type="NCBI Taxonomy" id="104102"/>
    <lineage>
        <taxon>Bacteria</taxon>
        <taxon>Pseudomonadati</taxon>
        <taxon>Pseudomonadota</taxon>
        <taxon>Alphaproteobacteria</taxon>
        <taxon>Acetobacterales</taxon>
        <taxon>Acetobacteraceae</taxon>
        <taxon>Acetobacter</taxon>
    </lineage>
</organism>
<dbReference type="EMBL" id="JOMM01000027">
    <property type="protein sequence ID" value="OUI85813.1"/>
    <property type="molecule type" value="Genomic_DNA"/>
</dbReference>
<evidence type="ECO:0000313" key="2">
    <source>
        <dbReference type="Proteomes" id="UP000194565"/>
    </source>
</evidence>
<protein>
    <submittedName>
        <fullName evidence="1">Uncharacterized protein</fullName>
    </submittedName>
</protein>
<dbReference type="Proteomes" id="UP000194565">
    <property type="component" value="Unassembled WGS sequence"/>
</dbReference>
<gene>
    <name evidence="1" type="ORF">HC62_08710</name>
</gene>
<sequence length="296" mass="33583">MAGDEAILRKDIFMGYDVTITREAFMWPDAGRPLLQLTQDMVYAVVATDPSLAYEAERNKDGVEIEGQGTIIYVGHPDREIVERGENTLWYYPGTISAKYPDDHLIKKMAEIGAKLKCFVVGDNAEAYFIDDKGELVTDDTGEKFKYIVGDTGKRYEIDGEGRFVNLNQIPDYLAENRHSFTPEDQARFITSAPPSQESPKIYGLGITRCEEFAQMHEQKKMDGVYYYYTWYQGFISGLNVVSGAYKKKALNYATSNQVLDEDITFLYAYSKANPKMSFLSACEALLRMRNARHSS</sequence>
<reference evidence="1 2" key="1">
    <citation type="submission" date="2014-06" db="EMBL/GenBank/DDBJ databases">
        <authorList>
            <person name="Ju J."/>
            <person name="Zhang J."/>
        </authorList>
    </citation>
    <scope>NUCLEOTIDE SEQUENCE [LARGE SCALE GENOMIC DNA]</scope>
    <source>
        <strain evidence="1">DmW_042</strain>
    </source>
</reference>